<evidence type="ECO:0000256" key="2">
    <source>
        <dbReference type="ARBA" id="ARBA00005658"/>
    </source>
</evidence>
<feature type="transmembrane region" description="Helical" evidence="8">
    <location>
        <begin position="101"/>
        <end position="122"/>
    </location>
</feature>
<evidence type="ECO:0000256" key="4">
    <source>
        <dbReference type="ARBA" id="ARBA00022475"/>
    </source>
</evidence>
<reference evidence="9" key="1">
    <citation type="submission" date="2020-03" db="EMBL/GenBank/DDBJ databases">
        <authorList>
            <person name="Guo F."/>
        </authorList>
    </citation>
    <scope>NUCLEOTIDE SEQUENCE</scope>
    <source>
        <strain evidence="9">JCM 30134</strain>
    </source>
</reference>
<dbReference type="PANTHER" id="PTHR30047">
    <property type="entry name" value="HIGH-AFFINITY CHOLINE TRANSPORT PROTEIN-RELATED"/>
    <property type="match status" value="1"/>
</dbReference>
<comment type="subcellular location">
    <subcellularLocation>
        <location evidence="1">Cell membrane</location>
        <topology evidence="1">Multi-pass membrane protein</topology>
    </subcellularLocation>
</comment>
<accession>A0A9E5JT93</accession>
<keyword evidence="10" id="KW-1185">Reference proteome</keyword>
<feature type="transmembrane region" description="Helical" evidence="8">
    <location>
        <begin position="206"/>
        <end position="234"/>
    </location>
</feature>
<evidence type="ECO:0000313" key="10">
    <source>
        <dbReference type="Proteomes" id="UP000787472"/>
    </source>
</evidence>
<sequence length="530" mass="57690">MEAQADSDTGLSNPTKNSSLDFSVFIPSLIVTFAAVFFLLSDRELAASVASGAMAAVTGNWGWVFYFFCFSTFVFSIWLAFGRFAHVKLGRAEEGKEFSELSWAAMMFSSGIGIGLVSWSFVEPIYYLQSAPMNIAAHSSKAAEWGHMYALFHWSFVPWALYALPAVAVAYGLYVERKPSLRISSACSRVLTGRTAKPLNSLIDTLVILGLVGGASTSLGLGVPLVSAFVANIFDVPDTFWTQMGVLLVWTIIFGTSVYKGLKAGIRILSDINIFLAIAIVLFILCVGPTVFILSMTSNSFGLMLNNFTRMSFWSDPIEHSGFPESWTLFYWAWWVAYAPMMGLFFGRISRGRTIRQLILGVVGWGSLGCVSFLSVCGAYAIDLELTGKLPVSDLLSANGIPQTVVAIVNTLPYSGIISTLFTLLSFVFLATTLDSAAYVLASISTKNLKGNEEPAKYNRLTWAFALAAVAVGLLHVQGLKIVQSSTIVTALPLIPVLGLLLWSITRSLNEDFGQRLGHKAVSIDDKRKE</sequence>
<keyword evidence="3" id="KW-0813">Transport</keyword>
<protein>
    <submittedName>
        <fullName evidence="9">BCCT family transporter</fullName>
    </submittedName>
</protein>
<feature type="transmembrane region" description="Helical" evidence="8">
    <location>
        <begin position="61"/>
        <end position="81"/>
    </location>
</feature>
<evidence type="ECO:0000256" key="7">
    <source>
        <dbReference type="ARBA" id="ARBA00023136"/>
    </source>
</evidence>
<keyword evidence="4" id="KW-1003">Cell membrane</keyword>
<feature type="transmembrane region" description="Helical" evidence="8">
    <location>
        <begin position="329"/>
        <end position="346"/>
    </location>
</feature>
<feature type="transmembrane region" description="Helical" evidence="8">
    <location>
        <begin position="486"/>
        <end position="506"/>
    </location>
</feature>
<dbReference type="NCBIfam" id="TIGR00842">
    <property type="entry name" value="bcct"/>
    <property type="match status" value="1"/>
</dbReference>
<feature type="transmembrane region" description="Helical" evidence="8">
    <location>
        <begin position="156"/>
        <end position="175"/>
    </location>
</feature>
<gene>
    <name evidence="9" type="ORF">G8770_12865</name>
</gene>
<feature type="transmembrane region" description="Helical" evidence="8">
    <location>
        <begin position="417"/>
        <end position="441"/>
    </location>
</feature>
<keyword evidence="5 8" id="KW-0812">Transmembrane</keyword>
<feature type="transmembrane region" description="Helical" evidence="8">
    <location>
        <begin position="240"/>
        <end position="262"/>
    </location>
</feature>
<evidence type="ECO:0000256" key="5">
    <source>
        <dbReference type="ARBA" id="ARBA00022692"/>
    </source>
</evidence>
<comment type="caution">
    <text evidence="9">The sequence shown here is derived from an EMBL/GenBank/DDBJ whole genome shotgun (WGS) entry which is preliminary data.</text>
</comment>
<evidence type="ECO:0000256" key="1">
    <source>
        <dbReference type="ARBA" id="ARBA00004651"/>
    </source>
</evidence>
<evidence type="ECO:0000313" key="9">
    <source>
        <dbReference type="EMBL" id="NHO66432.1"/>
    </source>
</evidence>
<dbReference type="GO" id="GO:0005886">
    <property type="term" value="C:plasma membrane"/>
    <property type="evidence" value="ECO:0007669"/>
    <property type="project" value="UniProtKB-SubCell"/>
</dbReference>
<feature type="transmembrane region" description="Helical" evidence="8">
    <location>
        <begin position="358"/>
        <end position="382"/>
    </location>
</feature>
<proteinExistence type="inferred from homology"/>
<feature type="transmembrane region" description="Helical" evidence="8">
    <location>
        <begin position="20"/>
        <end position="41"/>
    </location>
</feature>
<organism evidence="9 10">
    <name type="scientific">Pseudomaricurvus hydrocarbonicus</name>
    <dbReference type="NCBI Taxonomy" id="1470433"/>
    <lineage>
        <taxon>Bacteria</taxon>
        <taxon>Pseudomonadati</taxon>
        <taxon>Pseudomonadota</taxon>
        <taxon>Gammaproteobacteria</taxon>
        <taxon>Cellvibrionales</taxon>
        <taxon>Cellvibrionaceae</taxon>
        <taxon>Pseudomaricurvus</taxon>
    </lineage>
</organism>
<keyword evidence="6 8" id="KW-1133">Transmembrane helix</keyword>
<dbReference type="EMBL" id="JAAONZ010000009">
    <property type="protein sequence ID" value="NHO66432.1"/>
    <property type="molecule type" value="Genomic_DNA"/>
</dbReference>
<dbReference type="AlphaFoldDB" id="A0A9E5JT93"/>
<dbReference type="InterPro" id="IPR018093">
    <property type="entry name" value="BCCT_CS"/>
</dbReference>
<name>A0A9E5JT93_9GAMM</name>
<dbReference type="PROSITE" id="PS01303">
    <property type="entry name" value="BCCT"/>
    <property type="match status" value="1"/>
</dbReference>
<evidence type="ECO:0000256" key="3">
    <source>
        <dbReference type="ARBA" id="ARBA00022448"/>
    </source>
</evidence>
<feature type="transmembrane region" description="Helical" evidence="8">
    <location>
        <begin position="274"/>
        <end position="296"/>
    </location>
</feature>
<evidence type="ECO:0000256" key="8">
    <source>
        <dbReference type="SAM" id="Phobius"/>
    </source>
</evidence>
<dbReference type="InterPro" id="IPR000060">
    <property type="entry name" value="BCCT_transptr"/>
</dbReference>
<evidence type="ECO:0000256" key="6">
    <source>
        <dbReference type="ARBA" id="ARBA00022989"/>
    </source>
</evidence>
<feature type="transmembrane region" description="Helical" evidence="8">
    <location>
        <begin position="461"/>
        <end position="480"/>
    </location>
</feature>
<keyword evidence="7 8" id="KW-0472">Membrane</keyword>
<dbReference type="GO" id="GO:0022857">
    <property type="term" value="F:transmembrane transporter activity"/>
    <property type="evidence" value="ECO:0007669"/>
    <property type="project" value="InterPro"/>
</dbReference>
<dbReference type="RefSeq" id="WP_167187216.1">
    <property type="nucleotide sequence ID" value="NZ_JAAONZ010000009.1"/>
</dbReference>
<comment type="similarity">
    <text evidence="2">Belongs to the BCCT transporter (TC 2.A.15) family.</text>
</comment>
<dbReference type="PANTHER" id="PTHR30047:SF7">
    <property type="entry name" value="HIGH-AFFINITY CHOLINE TRANSPORT PROTEIN"/>
    <property type="match status" value="1"/>
</dbReference>
<dbReference type="Pfam" id="PF02028">
    <property type="entry name" value="BCCT"/>
    <property type="match status" value="1"/>
</dbReference>
<dbReference type="Proteomes" id="UP000787472">
    <property type="component" value="Unassembled WGS sequence"/>
</dbReference>